<keyword evidence="2" id="KW-1185">Reference proteome</keyword>
<gene>
    <name evidence="1" type="ORF">BIW12_07200</name>
</gene>
<dbReference type="STRING" id="1306519.BIW12_07200"/>
<sequence>MYKREYEPLLGNGFKEIALWQLDVIFLEPFGENEQRKQLINRLNAYLSEFSYLGLNAELWIDGSFSTLKPEPEDIDVVFLLDESEINSLNDRKLKLFEELFLNREIVKARYSVDVYFIDRNDEIEKQKWITTYGFDTRKINSKGIYKIQLPKDV</sequence>
<name>A0A1D9PA92_9FLAO</name>
<protein>
    <recommendedName>
        <fullName evidence="3">Polymerase nucleotidyl transferase domain-containing protein</fullName>
    </recommendedName>
</protein>
<dbReference type="OrthoDB" id="2617999at2"/>
<dbReference type="RefSeq" id="WP_071184497.1">
    <property type="nucleotide sequence ID" value="NZ_CP017774.1"/>
</dbReference>
<evidence type="ECO:0000313" key="2">
    <source>
        <dbReference type="Proteomes" id="UP000178198"/>
    </source>
</evidence>
<proteinExistence type="predicted"/>
<evidence type="ECO:0000313" key="1">
    <source>
        <dbReference type="EMBL" id="AOZ99244.1"/>
    </source>
</evidence>
<dbReference type="Proteomes" id="UP000178198">
    <property type="component" value="Chromosome"/>
</dbReference>
<reference evidence="1 2" key="1">
    <citation type="submission" date="2016-10" db="EMBL/GenBank/DDBJ databases">
        <title>Complete Genome Sequence of Flavobacterium sp. PK15.</title>
        <authorList>
            <person name="Ekwe A."/>
            <person name="Kim S.B."/>
        </authorList>
    </citation>
    <scope>NUCLEOTIDE SEQUENCE [LARGE SCALE GENOMIC DNA]</scope>
    <source>
        <strain evidence="1 2">PK15</strain>
    </source>
</reference>
<dbReference type="EMBL" id="CP017774">
    <property type="protein sequence ID" value="AOZ99244.1"/>
    <property type="molecule type" value="Genomic_DNA"/>
</dbReference>
<evidence type="ECO:0008006" key="3">
    <source>
        <dbReference type="Google" id="ProtNLM"/>
    </source>
</evidence>
<accession>A0A1D9PA92</accession>
<dbReference type="AlphaFoldDB" id="A0A1D9PA92"/>
<organism evidence="1 2">
    <name type="scientific">Flavobacterium commune</name>
    <dbReference type="NCBI Taxonomy" id="1306519"/>
    <lineage>
        <taxon>Bacteria</taxon>
        <taxon>Pseudomonadati</taxon>
        <taxon>Bacteroidota</taxon>
        <taxon>Flavobacteriia</taxon>
        <taxon>Flavobacteriales</taxon>
        <taxon>Flavobacteriaceae</taxon>
        <taxon>Flavobacterium</taxon>
    </lineage>
</organism>
<dbReference type="KEGG" id="fcm:BIW12_07200"/>
<dbReference type="Pfam" id="PF22014">
    <property type="entry name" value="DUF6932"/>
    <property type="match status" value="1"/>
</dbReference>
<dbReference type="InterPro" id="IPR053860">
    <property type="entry name" value="DUF6932"/>
</dbReference>